<accession>A0ABS3KBS7</accession>
<dbReference type="Gene3D" id="3.40.50.150">
    <property type="entry name" value="Vaccinia Virus protein VP39"/>
    <property type="match status" value="1"/>
</dbReference>
<reference evidence="1 2" key="1">
    <citation type="submission" date="2020-09" db="EMBL/GenBank/DDBJ databases">
        <title>Roseomonas.</title>
        <authorList>
            <person name="Zhu W."/>
        </authorList>
    </citation>
    <scope>NUCLEOTIDE SEQUENCE [LARGE SCALE GENOMIC DNA]</scope>
    <source>
        <strain evidence="1 2">1311</strain>
    </source>
</reference>
<dbReference type="RefSeq" id="WP_207446758.1">
    <property type="nucleotide sequence ID" value="NZ_CP061091.1"/>
</dbReference>
<dbReference type="GO" id="GO:0032259">
    <property type="term" value="P:methylation"/>
    <property type="evidence" value="ECO:0007669"/>
    <property type="project" value="UniProtKB-KW"/>
</dbReference>
<name>A0ABS3KBS7_9PROT</name>
<dbReference type="Proteomes" id="UP001518990">
    <property type="component" value="Unassembled WGS sequence"/>
</dbReference>
<dbReference type="Pfam" id="PF13489">
    <property type="entry name" value="Methyltransf_23"/>
    <property type="match status" value="1"/>
</dbReference>
<evidence type="ECO:0000313" key="1">
    <source>
        <dbReference type="EMBL" id="MBO1074899.1"/>
    </source>
</evidence>
<gene>
    <name evidence="1" type="ORF">IAI60_09795</name>
</gene>
<keyword evidence="2" id="KW-1185">Reference proteome</keyword>
<organism evidence="1 2">
    <name type="scientific">Roseomonas marmotae</name>
    <dbReference type="NCBI Taxonomy" id="2768161"/>
    <lineage>
        <taxon>Bacteria</taxon>
        <taxon>Pseudomonadati</taxon>
        <taxon>Pseudomonadota</taxon>
        <taxon>Alphaproteobacteria</taxon>
        <taxon>Acetobacterales</taxon>
        <taxon>Roseomonadaceae</taxon>
        <taxon>Roseomonas</taxon>
    </lineage>
</organism>
<protein>
    <submittedName>
        <fullName evidence="1">Class I SAM-dependent methyltransferase</fullName>
    </submittedName>
</protein>
<dbReference type="GO" id="GO:0008168">
    <property type="term" value="F:methyltransferase activity"/>
    <property type="evidence" value="ECO:0007669"/>
    <property type="project" value="UniProtKB-KW"/>
</dbReference>
<evidence type="ECO:0000313" key="2">
    <source>
        <dbReference type="Proteomes" id="UP001518990"/>
    </source>
</evidence>
<comment type="caution">
    <text evidence="1">The sequence shown here is derived from an EMBL/GenBank/DDBJ whole genome shotgun (WGS) entry which is preliminary data.</text>
</comment>
<dbReference type="InterPro" id="IPR029063">
    <property type="entry name" value="SAM-dependent_MTases_sf"/>
</dbReference>
<keyword evidence="1" id="KW-0489">Methyltransferase</keyword>
<sequence>MQIGGVKVTDVLKTAGRHVVPFRRTLRRVKRMIRPYQDDPGNSGYCITNGLEQIVAFRESGFEVRGKTVLEFGSGWLPLIPWLFQLAGAGRLILTDIDRLMDEQTIERARVILRTRIQDIAGALLQPESTLLAQLEQPLRFDYLVPWDAASHPAGSADLIFSRATLEHVPLQQLEFFFGQFFRILRPGGAMSHLVDNSDHWQHKDRALSRVNFLRFDDKGIFWKISQLNPQGFQNRLRHQDYITLMQQAGFTIDTAQGTPDEQCLRDLCHLPLNHRFQGRQPQDLAILISLFVASRPAARH</sequence>
<proteinExistence type="predicted"/>
<dbReference type="EMBL" id="JACTNF010000008">
    <property type="protein sequence ID" value="MBO1074899.1"/>
    <property type="molecule type" value="Genomic_DNA"/>
</dbReference>
<keyword evidence="1" id="KW-0808">Transferase</keyword>
<dbReference type="SUPFAM" id="SSF53335">
    <property type="entry name" value="S-adenosyl-L-methionine-dependent methyltransferases"/>
    <property type="match status" value="1"/>
</dbReference>